<evidence type="ECO:0000313" key="1">
    <source>
        <dbReference type="EMBL" id="KAJ9488678.1"/>
    </source>
</evidence>
<sequence>MTRGKQYQTGTKPAFGVKLEFFDLPWTYAAPHVAFFQMHTFFIASLRIRTLEKLNLPAVVPTSHMSTSLGTP</sequence>
<gene>
    <name evidence="1" type="ORF">VN97_g4596</name>
</gene>
<evidence type="ECO:0000313" key="2">
    <source>
        <dbReference type="Proteomes" id="UP001227192"/>
    </source>
</evidence>
<proteinExistence type="predicted"/>
<reference evidence="1" key="2">
    <citation type="journal article" date="2016" name="Fungal Biol.">
        <title>Ochratoxin A production by Penicillium thymicola.</title>
        <authorList>
            <person name="Nguyen H.D.T."/>
            <person name="McMullin D.R."/>
            <person name="Ponomareva E."/>
            <person name="Riley R."/>
            <person name="Pomraning K.R."/>
            <person name="Baker S.E."/>
            <person name="Seifert K.A."/>
        </authorList>
    </citation>
    <scope>NUCLEOTIDE SEQUENCE</scope>
    <source>
        <strain evidence="1">DAOM 180753</strain>
    </source>
</reference>
<comment type="caution">
    <text evidence="1">The sequence shown here is derived from an EMBL/GenBank/DDBJ whole genome shotgun (WGS) entry which is preliminary data.</text>
</comment>
<accession>A0AAI9TK99</accession>
<dbReference type="Proteomes" id="UP001227192">
    <property type="component" value="Unassembled WGS sequence"/>
</dbReference>
<dbReference type="AlphaFoldDB" id="A0AAI9TK99"/>
<protein>
    <submittedName>
        <fullName evidence="1">Uncharacterized protein</fullName>
    </submittedName>
</protein>
<organism evidence="1 2">
    <name type="scientific">Penicillium thymicola</name>
    <dbReference type="NCBI Taxonomy" id="293382"/>
    <lineage>
        <taxon>Eukaryota</taxon>
        <taxon>Fungi</taxon>
        <taxon>Dikarya</taxon>
        <taxon>Ascomycota</taxon>
        <taxon>Pezizomycotina</taxon>
        <taxon>Eurotiomycetes</taxon>
        <taxon>Eurotiomycetidae</taxon>
        <taxon>Eurotiales</taxon>
        <taxon>Aspergillaceae</taxon>
        <taxon>Penicillium</taxon>
    </lineage>
</organism>
<name>A0AAI9TK99_PENTH</name>
<keyword evidence="2" id="KW-1185">Reference proteome</keyword>
<reference evidence="1" key="1">
    <citation type="submission" date="2015-06" db="EMBL/GenBank/DDBJ databases">
        <authorList>
            <person name="Nguyen H."/>
        </authorList>
    </citation>
    <scope>NUCLEOTIDE SEQUENCE</scope>
    <source>
        <strain evidence="1">DAOM 180753</strain>
    </source>
</reference>
<dbReference type="EMBL" id="LACB01000109">
    <property type="protein sequence ID" value="KAJ9488678.1"/>
    <property type="molecule type" value="Genomic_DNA"/>
</dbReference>